<dbReference type="AlphaFoldDB" id="A0A1G2L9D8"/>
<accession>A0A1G2L9D8</accession>
<feature type="domain" description="Cytidyltransferase-like" evidence="3">
    <location>
        <begin position="7"/>
        <end position="98"/>
    </location>
</feature>
<sequence>MKKTGMVFGVFDCLHEGHKYFLAEAAKQCDELFVVVATDEVVEELKGHYPERTYENRVGALKVFNARFQVLPGDEIVGSWEVFEKVRPDIVFLGYDQEAIAEELRQRKMPFLFLDAHHPERYKSSLMHLE</sequence>
<dbReference type="Gene3D" id="3.40.50.620">
    <property type="entry name" value="HUPs"/>
    <property type="match status" value="1"/>
</dbReference>
<organism evidence="4 5">
    <name type="scientific">Candidatus Sungbacteria bacterium RIFCSPLOWO2_01_FULL_60_25</name>
    <dbReference type="NCBI Taxonomy" id="1802281"/>
    <lineage>
        <taxon>Bacteria</taxon>
        <taxon>Candidatus Sungiibacteriota</taxon>
    </lineage>
</organism>
<evidence type="ECO:0000313" key="5">
    <source>
        <dbReference type="Proteomes" id="UP000178977"/>
    </source>
</evidence>
<protein>
    <recommendedName>
        <fullName evidence="3">Cytidyltransferase-like domain-containing protein</fullName>
    </recommendedName>
</protein>
<keyword evidence="1" id="KW-0808">Transferase</keyword>
<gene>
    <name evidence="4" type="ORF">A3A44_00455</name>
</gene>
<dbReference type="NCBIfam" id="TIGR00125">
    <property type="entry name" value="cyt_tran_rel"/>
    <property type="match status" value="1"/>
</dbReference>
<reference evidence="4 5" key="1">
    <citation type="journal article" date="2016" name="Nat. Commun.">
        <title>Thousands of microbial genomes shed light on interconnected biogeochemical processes in an aquifer system.</title>
        <authorList>
            <person name="Anantharaman K."/>
            <person name="Brown C.T."/>
            <person name="Hug L.A."/>
            <person name="Sharon I."/>
            <person name="Castelle C.J."/>
            <person name="Probst A.J."/>
            <person name="Thomas B.C."/>
            <person name="Singh A."/>
            <person name="Wilkins M.J."/>
            <person name="Karaoz U."/>
            <person name="Brodie E.L."/>
            <person name="Williams K.H."/>
            <person name="Hubbard S.S."/>
            <person name="Banfield J.F."/>
        </authorList>
    </citation>
    <scope>NUCLEOTIDE SEQUENCE [LARGE SCALE GENOMIC DNA]</scope>
</reference>
<dbReference type="EMBL" id="MHQT01000044">
    <property type="protein sequence ID" value="OHA08253.1"/>
    <property type="molecule type" value="Genomic_DNA"/>
</dbReference>
<evidence type="ECO:0000259" key="3">
    <source>
        <dbReference type="Pfam" id="PF01467"/>
    </source>
</evidence>
<evidence type="ECO:0000256" key="1">
    <source>
        <dbReference type="ARBA" id="ARBA00022679"/>
    </source>
</evidence>
<dbReference type="Proteomes" id="UP000178977">
    <property type="component" value="Unassembled WGS sequence"/>
</dbReference>
<evidence type="ECO:0000313" key="4">
    <source>
        <dbReference type="EMBL" id="OHA08253.1"/>
    </source>
</evidence>
<keyword evidence="2" id="KW-0548">Nucleotidyltransferase</keyword>
<dbReference type="PANTHER" id="PTHR43793:SF1">
    <property type="entry name" value="FAD SYNTHASE"/>
    <property type="match status" value="1"/>
</dbReference>
<dbReference type="InterPro" id="IPR004821">
    <property type="entry name" value="Cyt_trans-like"/>
</dbReference>
<proteinExistence type="predicted"/>
<dbReference type="InterPro" id="IPR050385">
    <property type="entry name" value="Archaeal_FAD_synthase"/>
</dbReference>
<dbReference type="Pfam" id="PF01467">
    <property type="entry name" value="CTP_transf_like"/>
    <property type="match status" value="1"/>
</dbReference>
<name>A0A1G2L9D8_9BACT</name>
<dbReference type="GO" id="GO:0016779">
    <property type="term" value="F:nucleotidyltransferase activity"/>
    <property type="evidence" value="ECO:0007669"/>
    <property type="project" value="UniProtKB-KW"/>
</dbReference>
<dbReference type="STRING" id="1802281.A3A44_00455"/>
<comment type="caution">
    <text evidence="4">The sequence shown here is derived from an EMBL/GenBank/DDBJ whole genome shotgun (WGS) entry which is preliminary data.</text>
</comment>
<evidence type="ECO:0000256" key="2">
    <source>
        <dbReference type="ARBA" id="ARBA00022695"/>
    </source>
</evidence>
<dbReference type="InterPro" id="IPR014729">
    <property type="entry name" value="Rossmann-like_a/b/a_fold"/>
</dbReference>
<dbReference type="PANTHER" id="PTHR43793">
    <property type="entry name" value="FAD SYNTHASE"/>
    <property type="match status" value="1"/>
</dbReference>
<dbReference type="SUPFAM" id="SSF52374">
    <property type="entry name" value="Nucleotidylyl transferase"/>
    <property type="match status" value="1"/>
</dbReference>